<comment type="caution">
    <text evidence="1">The sequence shown here is derived from an EMBL/GenBank/DDBJ whole genome shotgun (WGS) entry which is preliminary data.</text>
</comment>
<dbReference type="Proteomes" id="UP001140096">
    <property type="component" value="Unassembled WGS sequence"/>
</dbReference>
<evidence type="ECO:0000313" key="1">
    <source>
        <dbReference type="EMBL" id="KAJ2801860.1"/>
    </source>
</evidence>
<accession>A0ACC1L6N2</accession>
<proteinExistence type="predicted"/>
<keyword evidence="2" id="KW-1185">Reference proteome</keyword>
<gene>
    <name evidence="1" type="ORF">H4S07_004821</name>
</gene>
<name>A0ACC1L6N2_9FUNG</name>
<dbReference type="EMBL" id="JANBUP010002104">
    <property type="protein sequence ID" value="KAJ2801860.1"/>
    <property type="molecule type" value="Genomic_DNA"/>
</dbReference>
<sequence>MPLFLVYFAQFHEEFRLPELDSLSILENVPIAYDAATYSPESPFLLIEVESAALAAKLVRRGILIRYIIEYWGSGATYAELFSHLKQDPSRWSDYMTCSFKFTVDAFGRSLTQREKVSAIESFSFMACEGPIKMKNPDVEFFVCEEYGAPDTPQPLDAPKKVWFGRLLNQGSRDLIDKFDVKKRTYLGNTTMDAELSLVMANQALARPHALVYDPFVGTGSFLLTCSHFGAYSLGSDIDGRQIRGTAGFRRGVNGISANLAQYGLADRVLDTAVFDICRNPWRPGPLFDAIVTDPPYGVRAGAKRLGRRSGNDPERSLRVVDGVENFRRSDYLPPTVPYEMSDVIGDLLGFAAEKLVVGGRLVYWLPTVAGEYDPKDLPTHPVLRVVANSEQPFGGWSRRLVTMEKIAPLQGDSAAELPEHAPAHKNFRDRYFSKFEALDISSTTD</sequence>
<reference evidence="1" key="1">
    <citation type="submission" date="2022-07" db="EMBL/GenBank/DDBJ databases">
        <title>Phylogenomic reconstructions and comparative analyses of Kickxellomycotina fungi.</title>
        <authorList>
            <person name="Reynolds N.K."/>
            <person name="Stajich J.E."/>
            <person name="Barry K."/>
            <person name="Grigoriev I.V."/>
            <person name="Crous P."/>
            <person name="Smith M.E."/>
        </authorList>
    </citation>
    <scope>NUCLEOTIDE SEQUENCE</scope>
    <source>
        <strain evidence="1">CBS 102833</strain>
    </source>
</reference>
<evidence type="ECO:0000313" key="2">
    <source>
        <dbReference type="Proteomes" id="UP001140096"/>
    </source>
</evidence>
<organism evidence="1 2">
    <name type="scientific">Coemansia furcata</name>
    <dbReference type="NCBI Taxonomy" id="417177"/>
    <lineage>
        <taxon>Eukaryota</taxon>
        <taxon>Fungi</taxon>
        <taxon>Fungi incertae sedis</taxon>
        <taxon>Zoopagomycota</taxon>
        <taxon>Kickxellomycotina</taxon>
        <taxon>Kickxellomycetes</taxon>
        <taxon>Kickxellales</taxon>
        <taxon>Kickxellaceae</taxon>
        <taxon>Coemansia</taxon>
    </lineage>
</organism>
<protein>
    <submittedName>
        <fullName evidence="1">Uncharacterized protein</fullName>
    </submittedName>
</protein>